<gene>
    <name evidence="1" type="ORF">BTMF_LOCUS9396</name>
</gene>
<keyword evidence="2" id="KW-1185">Reference proteome</keyword>
<dbReference type="EMBL" id="UZAG01016920">
    <property type="protein sequence ID" value="VDO31766.1"/>
    <property type="molecule type" value="Genomic_DNA"/>
</dbReference>
<dbReference type="AlphaFoldDB" id="A0A0R3QUG0"/>
<proteinExistence type="predicted"/>
<dbReference type="WBParaSite" id="BTMF_0001136201-mRNA-1">
    <property type="protein sequence ID" value="BTMF_0001136201-mRNA-1"/>
    <property type="gene ID" value="BTMF_0001136201"/>
</dbReference>
<sequence length="36" mass="4467">MSVEIIFEKKKTYLIPAKKYFSLNRSNEVIRQRLHW</sequence>
<name>A0A0R3QUG0_9BILA</name>
<evidence type="ECO:0000313" key="1">
    <source>
        <dbReference type="EMBL" id="VDO31766.1"/>
    </source>
</evidence>
<dbReference type="Proteomes" id="UP000280834">
    <property type="component" value="Unassembled WGS sequence"/>
</dbReference>
<evidence type="ECO:0000313" key="2">
    <source>
        <dbReference type="Proteomes" id="UP000280834"/>
    </source>
</evidence>
<evidence type="ECO:0000313" key="3">
    <source>
        <dbReference type="WBParaSite" id="BTMF_0001136201-mRNA-1"/>
    </source>
</evidence>
<accession>A0A0R3QUG0</accession>
<protein>
    <submittedName>
        <fullName evidence="3">Transposase</fullName>
    </submittedName>
</protein>
<organism evidence="3">
    <name type="scientific">Brugia timori</name>
    <dbReference type="NCBI Taxonomy" id="42155"/>
    <lineage>
        <taxon>Eukaryota</taxon>
        <taxon>Metazoa</taxon>
        <taxon>Ecdysozoa</taxon>
        <taxon>Nematoda</taxon>
        <taxon>Chromadorea</taxon>
        <taxon>Rhabditida</taxon>
        <taxon>Spirurina</taxon>
        <taxon>Spiruromorpha</taxon>
        <taxon>Filarioidea</taxon>
        <taxon>Onchocercidae</taxon>
        <taxon>Brugia</taxon>
    </lineage>
</organism>
<reference evidence="3" key="1">
    <citation type="submission" date="2017-02" db="UniProtKB">
        <authorList>
            <consortium name="WormBaseParasite"/>
        </authorList>
    </citation>
    <scope>IDENTIFICATION</scope>
</reference>
<reference evidence="1 2" key="2">
    <citation type="submission" date="2018-11" db="EMBL/GenBank/DDBJ databases">
        <authorList>
            <consortium name="Pathogen Informatics"/>
        </authorList>
    </citation>
    <scope>NUCLEOTIDE SEQUENCE [LARGE SCALE GENOMIC DNA]</scope>
</reference>